<keyword evidence="1 2" id="KW-0238">DNA-binding</keyword>
<proteinExistence type="predicted"/>
<keyword evidence="3" id="KW-0472">Membrane</keyword>
<dbReference type="Pfam" id="PF00486">
    <property type="entry name" value="Trans_reg_C"/>
    <property type="match status" value="1"/>
</dbReference>
<keyword evidence="3" id="KW-0812">Transmembrane</keyword>
<sequence length="523" mass="59479">MVGVYFQINDWVLSVDENKLYRQDREVTVEPRLINLLHFLAEHASEVFNREELIQYVWAGAIVTDQVVTQSIFELRKLLRDGREENISYVITVPKRGYKLVANVTPMTHEEFLASRHCDAEILPPVVEETEEELPEAPAPTIAFPAGPLTRAVCEMSKEKKAPRKPNKISPWRLGFMNFIWISVLVVVMGVFTYKQSEVRITQAIDTHLIEFKFQDNFSKEGRSYDLADGFAQKLMADVAQVSDYRVMLKKASFTTGIVPGKSVVVRVKENDGGSFLEVEYRNNSSEKVLFSRQYALTNSHLKSVMQQASLDLMRVLKVPDAKLKSKVLVAGMPMNPDALELFVEANHYLNVSDANQFQHGIDLMEKILEIEPDNAYVQSELLIAYHVQKALDPALELRKSRVQQLSDKLEANAKMMVGPIQPRIYEALALHETITGDIDLAKRHLNQALDVRDSVLSYVIRGKHAELDGDLDWASESYSEAFYIDTSVETYLLCENLVFPSNMKAIDYAMYRAVHPSVVRML</sequence>
<dbReference type="SUPFAM" id="SSF48452">
    <property type="entry name" value="TPR-like"/>
    <property type="match status" value="1"/>
</dbReference>
<dbReference type="RefSeq" id="WP_020198124.1">
    <property type="nucleotide sequence ID" value="NZ_BAOH01000234.1"/>
</dbReference>
<dbReference type="EMBL" id="JPRD01000067">
    <property type="protein sequence ID" value="KIF47502.1"/>
    <property type="molecule type" value="Genomic_DNA"/>
</dbReference>
<dbReference type="GO" id="GO:0000160">
    <property type="term" value="P:phosphorelay signal transduction system"/>
    <property type="evidence" value="ECO:0007669"/>
    <property type="project" value="InterPro"/>
</dbReference>
<dbReference type="CDD" id="cd00383">
    <property type="entry name" value="trans_reg_C"/>
    <property type="match status" value="1"/>
</dbReference>
<dbReference type="GO" id="GO:0006355">
    <property type="term" value="P:regulation of DNA-templated transcription"/>
    <property type="evidence" value="ECO:0007669"/>
    <property type="project" value="InterPro"/>
</dbReference>
<gene>
    <name evidence="5" type="ORF">H735_27610</name>
</gene>
<dbReference type="SMART" id="SM00862">
    <property type="entry name" value="Trans_reg_C"/>
    <property type="match status" value="1"/>
</dbReference>
<dbReference type="Gene3D" id="1.10.10.10">
    <property type="entry name" value="Winged helix-like DNA-binding domain superfamily/Winged helix DNA-binding domain"/>
    <property type="match status" value="1"/>
</dbReference>
<dbReference type="Proteomes" id="UP000031586">
    <property type="component" value="Unassembled WGS sequence"/>
</dbReference>
<evidence type="ECO:0000256" key="2">
    <source>
        <dbReference type="PROSITE-ProRule" id="PRU01091"/>
    </source>
</evidence>
<dbReference type="Gene3D" id="1.25.40.10">
    <property type="entry name" value="Tetratricopeptide repeat domain"/>
    <property type="match status" value="1"/>
</dbReference>
<name>A0A0C1VTY7_9VIBR</name>
<evidence type="ECO:0000313" key="5">
    <source>
        <dbReference type="EMBL" id="KIF47502.1"/>
    </source>
</evidence>
<dbReference type="PROSITE" id="PS51755">
    <property type="entry name" value="OMPR_PHOB"/>
    <property type="match status" value="1"/>
</dbReference>
<dbReference type="SUPFAM" id="SSF46894">
    <property type="entry name" value="C-terminal effector domain of the bipartite response regulators"/>
    <property type="match status" value="1"/>
</dbReference>
<organism evidence="5 6">
    <name type="scientific">Vibrio owensii CAIM 1854 = LMG 25443</name>
    <dbReference type="NCBI Taxonomy" id="1229493"/>
    <lineage>
        <taxon>Bacteria</taxon>
        <taxon>Pseudomonadati</taxon>
        <taxon>Pseudomonadota</taxon>
        <taxon>Gammaproteobacteria</taxon>
        <taxon>Vibrionales</taxon>
        <taxon>Vibrionaceae</taxon>
        <taxon>Vibrio</taxon>
    </lineage>
</organism>
<dbReference type="AlphaFoldDB" id="A0A0C1VTY7"/>
<accession>A0A0C1VTY7</accession>
<evidence type="ECO:0000256" key="3">
    <source>
        <dbReference type="SAM" id="Phobius"/>
    </source>
</evidence>
<evidence type="ECO:0000313" key="6">
    <source>
        <dbReference type="Proteomes" id="UP000031586"/>
    </source>
</evidence>
<dbReference type="InterPro" id="IPR016032">
    <property type="entry name" value="Sig_transdc_resp-reg_C-effctor"/>
</dbReference>
<feature type="domain" description="OmpR/PhoB-type" evidence="4">
    <location>
        <begin position="3"/>
        <end position="102"/>
    </location>
</feature>
<reference evidence="5 6" key="1">
    <citation type="submission" date="2014-07" db="EMBL/GenBank/DDBJ databases">
        <title>Unique and conserved regions in Vibrio harveyi and related species in comparison with the shrimp pathogen Vibrio harveyi CAIM 1792.</title>
        <authorList>
            <person name="Espinoza-Valles I."/>
            <person name="Vora G."/>
            <person name="Leekitcharoenphon P."/>
            <person name="Ussery D."/>
            <person name="Hoj L."/>
            <person name="Gomez-Gil B."/>
        </authorList>
    </citation>
    <scope>NUCLEOTIDE SEQUENCE [LARGE SCALE GENOMIC DNA]</scope>
    <source>
        <strain evidence="6">CAIM 1854 / LMG 25443</strain>
    </source>
</reference>
<dbReference type="InterPro" id="IPR011990">
    <property type="entry name" value="TPR-like_helical_dom_sf"/>
</dbReference>
<feature type="transmembrane region" description="Helical" evidence="3">
    <location>
        <begin position="174"/>
        <end position="194"/>
    </location>
</feature>
<dbReference type="NCBIfam" id="NF007540">
    <property type="entry name" value="PRK10153.1"/>
    <property type="match status" value="1"/>
</dbReference>
<dbReference type="GO" id="GO:0003677">
    <property type="term" value="F:DNA binding"/>
    <property type="evidence" value="ECO:0007669"/>
    <property type="project" value="UniProtKB-UniRule"/>
</dbReference>
<comment type="caution">
    <text evidence="5">The sequence shown here is derived from an EMBL/GenBank/DDBJ whole genome shotgun (WGS) entry which is preliminary data.</text>
</comment>
<evidence type="ECO:0000256" key="1">
    <source>
        <dbReference type="ARBA" id="ARBA00023125"/>
    </source>
</evidence>
<dbReference type="PATRIC" id="fig|1229493.5.peg.5222"/>
<dbReference type="InterPro" id="IPR001867">
    <property type="entry name" value="OmpR/PhoB-type_DNA-bd"/>
</dbReference>
<evidence type="ECO:0000259" key="4">
    <source>
        <dbReference type="PROSITE" id="PS51755"/>
    </source>
</evidence>
<keyword evidence="3" id="KW-1133">Transmembrane helix</keyword>
<dbReference type="InterPro" id="IPR036388">
    <property type="entry name" value="WH-like_DNA-bd_sf"/>
</dbReference>
<feature type="DNA-binding region" description="OmpR/PhoB-type" evidence="2">
    <location>
        <begin position="3"/>
        <end position="102"/>
    </location>
</feature>
<protein>
    <submittedName>
        <fullName evidence="5">XRE family transcriptional regulator</fullName>
    </submittedName>
</protein>